<sequence length="731" mass="79810">MTPPIVKRYFIAFDQYKLIGLAAWILIAGASALVAAKQEPEPTQYTASGAMLFIQPPIIFSRTGTDIQQQAQILNKDALLTEDVLKLVAKRVGVKPQELAKKIALQLPKPPGKGEAPPAPRFGIIYTDSSKERAEAVVETLMKALVEQSRSLNVKRLRLRIDEINKRLPAAEKDLRNAERRLEQYTKREGVLLLAARDGSILSGITGSQAQQRQIQFQLQGIDAQMRSLQDRLGLTADQAYTSSALSADPIIASLRAQIHQAETQKQLLGEQGYRAAHPRVVELDTQLKAYNQLLAERWREVIGNKGIGQPLVSSSKIRQDSSLDPSRQQLAQQLVGLQTQQDTLKQQLVALARQEQQLRREYLTIPNKQLEQARLQQTVKLKQDLYSKIQAALVDAQAAEAETATSLTIAVPVSTDEIKPAPQNPVLIIAAGAGIGFIVGNGLIFLLGSLGGILQTMEEIRAALVQRDVEVLGILPYILVVDPEAGETPIVVEPNSPYLELYERFRSKLRLAGETAPKVVLFTSTIDKEGKSVSAYNLAIASARAGKRTLLIEADLRSPSLCKALKVAPDPDANVEPLRYYGSLSECIRLVPQVENLYIVPSPGPMRQPAAILESSEFQRLLEDAKVRFDMVILDTPAISLCNDAKMLEPFTDGMILVTRPGYTGGNMLGEIADELSESEDITLLGAIINGADISIPAPSAAESQILLSEEPDTVPPKPASVSTNGARKK</sequence>
<evidence type="ECO:0000313" key="5">
    <source>
        <dbReference type="EMBL" id="GET40572.1"/>
    </source>
</evidence>
<keyword evidence="1" id="KW-0547">Nucleotide-binding</keyword>
<dbReference type="InterPro" id="IPR027417">
    <property type="entry name" value="P-loop_NTPase"/>
</dbReference>
<dbReference type="GO" id="GO:0004713">
    <property type="term" value="F:protein tyrosine kinase activity"/>
    <property type="evidence" value="ECO:0007669"/>
    <property type="project" value="TreeGrafter"/>
</dbReference>
<evidence type="ECO:0000313" key="6">
    <source>
        <dbReference type="Proteomes" id="UP001050975"/>
    </source>
</evidence>
<dbReference type="Gene3D" id="3.40.50.300">
    <property type="entry name" value="P-loop containing nucleotide triphosphate hydrolases"/>
    <property type="match status" value="1"/>
</dbReference>
<keyword evidence="6" id="KW-1185">Reference proteome</keyword>
<evidence type="ECO:0000256" key="2">
    <source>
        <dbReference type="ARBA" id="ARBA00022840"/>
    </source>
</evidence>
<dbReference type="CDD" id="cd05387">
    <property type="entry name" value="BY-kinase"/>
    <property type="match status" value="1"/>
</dbReference>
<evidence type="ECO:0000256" key="3">
    <source>
        <dbReference type="SAM" id="Coils"/>
    </source>
</evidence>
<dbReference type="GO" id="GO:0005886">
    <property type="term" value="C:plasma membrane"/>
    <property type="evidence" value="ECO:0007669"/>
    <property type="project" value="TreeGrafter"/>
</dbReference>
<proteinExistence type="predicted"/>
<organism evidence="5 6">
    <name type="scientific">Microseira wollei NIES-4236</name>
    <dbReference type="NCBI Taxonomy" id="2530354"/>
    <lineage>
        <taxon>Bacteria</taxon>
        <taxon>Bacillati</taxon>
        <taxon>Cyanobacteriota</taxon>
        <taxon>Cyanophyceae</taxon>
        <taxon>Oscillatoriophycideae</taxon>
        <taxon>Aerosakkonematales</taxon>
        <taxon>Aerosakkonemataceae</taxon>
        <taxon>Microseira</taxon>
    </lineage>
</organism>
<keyword evidence="3" id="KW-0175">Coiled coil</keyword>
<protein>
    <submittedName>
        <fullName evidence="5">Lipopolysaccharide biosynthesis protein</fullName>
    </submittedName>
</protein>
<dbReference type="EMBL" id="BLAY01000094">
    <property type="protein sequence ID" value="GET40572.1"/>
    <property type="molecule type" value="Genomic_DNA"/>
</dbReference>
<dbReference type="PANTHER" id="PTHR32309:SF13">
    <property type="entry name" value="FERRIC ENTEROBACTIN TRANSPORT PROTEIN FEPE"/>
    <property type="match status" value="1"/>
</dbReference>
<dbReference type="Proteomes" id="UP001050975">
    <property type="component" value="Unassembled WGS sequence"/>
</dbReference>
<dbReference type="SUPFAM" id="SSF52540">
    <property type="entry name" value="P-loop containing nucleoside triphosphate hydrolases"/>
    <property type="match status" value="1"/>
</dbReference>
<name>A0AAV3XM15_9CYAN</name>
<evidence type="ECO:0000256" key="4">
    <source>
        <dbReference type="SAM" id="MobiDB-lite"/>
    </source>
</evidence>
<reference evidence="5" key="1">
    <citation type="submission" date="2019-10" db="EMBL/GenBank/DDBJ databases">
        <title>Draft genome sequece of Microseira wollei NIES-4236.</title>
        <authorList>
            <person name="Yamaguchi H."/>
            <person name="Suzuki S."/>
            <person name="Kawachi M."/>
        </authorList>
    </citation>
    <scope>NUCLEOTIDE SEQUENCE</scope>
    <source>
        <strain evidence="5">NIES-4236</strain>
    </source>
</reference>
<dbReference type="InterPro" id="IPR050445">
    <property type="entry name" value="Bact_polysacc_biosynth/exp"/>
</dbReference>
<feature type="region of interest" description="Disordered" evidence="4">
    <location>
        <begin position="709"/>
        <end position="731"/>
    </location>
</feature>
<dbReference type="PANTHER" id="PTHR32309">
    <property type="entry name" value="TYROSINE-PROTEIN KINASE"/>
    <property type="match status" value="1"/>
</dbReference>
<dbReference type="AlphaFoldDB" id="A0AAV3XM15"/>
<feature type="coiled-coil region" evidence="3">
    <location>
        <begin position="328"/>
        <end position="403"/>
    </location>
</feature>
<comment type="caution">
    <text evidence="5">The sequence shown here is derived from an EMBL/GenBank/DDBJ whole genome shotgun (WGS) entry which is preliminary data.</text>
</comment>
<dbReference type="RefSeq" id="WP_226586520.1">
    <property type="nucleotide sequence ID" value="NZ_BLAY01000094.1"/>
</dbReference>
<dbReference type="InterPro" id="IPR005702">
    <property type="entry name" value="Wzc-like_C"/>
</dbReference>
<feature type="compositionally biased region" description="Polar residues" evidence="4">
    <location>
        <begin position="722"/>
        <end position="731"/>
    </location>
</feature>
<feature type="coiled-coil region" evidence="3">
    <location>
        <begin position="154"/>
        <end position="188"/>
    </location>
</feature>
<accession>A0AAV3XM15</accession>
<evidence type="ECO:0000256" key="1">
    <source>
        <dbReference type="ARBA" id="ARBA00022741"/>
    </source>
</evidence>
<keyword evidence="2" id="KW-0067">ATP-binding</keyword>
<gene>
    <name evidence="5" type="ORF">MiSe_53820</name>
</gene>